<dbReference type="Proteomes" id="UP001634007">
    <property type="component" value="Unassembled WGS sequence"/>
</dbReference>
<proteinExistence type="predicted"/>
<keyword evidence="2" id="KW-1185">Reference proteome</keyword>
<accession>A0ABD3KZ96</accession>
<evidence type="ECO:0000313" key="2">
    <source>
        <dbReference type="Proteomes" id="UP001634007"/>
    </source>
</evidence>
<protein>
    <submittedName>
        <fullName evidence="1">Uncharacterized protein</fullName>
    </submittedName>
</protein>
<comment type="caution">
    <text evidence="1">The sequence shown here is derived from an EMBL/GenBank/DDBJ whole genome shotgun (WGS) entry which is preliminary data.</text>
</comment>
<organism evidence="1 2">
    <name type="scientific">Eucalyptus globulus</name>
    <name type="common">Tasmanian blue gum</name>
    <dbReference type="NCBI Taxonomy" id="34317"/>
    <lineage>
        <taxon>Eukaryota</taxon>
        <taxon>Viridiplantae</taxon>
        <taxon>Streptophyta</taxon>
        <taxon>Embryophyta</taxon>
        <taxon>Tracheophyta</taxon>
        <taxon>Spermatophyta</taxon>
        <taxon>Magnoliopsida</taxon>
        <taxon>eudicotyledons</taxon>
        <taxon>Gunneridae</taxon>
        <taxon>Pentapetalae</taxon>
        <taxon>rosids</taxon>
        <taxon>malvids</taxon>
        <taxon>Myrtales</taxon>
        <taxon>Myrtaceae</taxon>
        <taxon>Myrtoideae</taxon>
        <taxon>Eucalypteae</taxon>
        <taxon>Eucalyptus</taxon>
    </lineage>
</organism>
<name>A0ABD3KZ96_EUCGL</name>
<evidence type="ECO:0000313" key="1">
    <source>
        <dbReference type="EMBL" id="KAL3744654.1"/>
    </source>
</evidence>
<dbReference type="AlphaFoldDB" id="A0ABD3KZ96"/>
<gene>
    <name evidence="1" type="ORF">ACJRO7_013855</name>
</gene>
<dbReference type="EMBL" id="JBJKBG010000003">
    <property type="protein sequence ID" value="KAL3744654.1"/>
    <property type="molecule type" value="Genomic_DNA"/>
</dbReference>
<sequence length="102" mass="11367">MNSGCEASGTILSPRREYQETTVSINYSIKKAITMCNLTGLVFWPDKPGRCPSIDDLDVEILVHMAGTEKKLYCRRRPGCRMQNQVPHGKNLPAIHDAPHAS</sequence>
<reference evidence="1 2" key="1">
    <citation type="submission" date="2024-11" db="EMBL/GenBank/DDBJ databases">
        <title>Chromosome-level genome assembly of Eucalyptus globulus Labill. provides insights into its genome evolution.</title>
        <authorList>
            <person name="Li X."/>
        </authorList>
    </citation>
    <scope>NUCLEOTIDE SEQUENCE [LARGE SCALE GENOMIC DNA]</scope>
    <source>
        <strain evidence="1">CL2024</strain>
        <tissue evidence="1">Fresh tender leaves</tissue>
    </source>
</reference>